<dbReference type="PROSITE" id="PS51257">
    <property type="entry name" value="PROKAR_LIPOPROTEIN"/>
    <property type="match status" value="1"/>
</dbReference>
<feature type="region of interest" description="Disordered" evidence="1">
    <location>
        <begin position="29"/>
        <end position="48"/>
    </location>
</feature>
<dbReference type="GO" id="GO:0016491">
    <property type="term" value="F:oxidoreductase activity"/>
    <property type="evidence" value="ECO:0007669"/>
    <property type="project" value="InterPro"/>
</dbReference>
<dbReference type="PANTHER" id="PTHR10742:SF410">
    <property type="entry name" value="LYSINE-SPECIFIC HISTONE DEMETHYLASE 2"/>
    <property type="match status" value="1"/>
</dbReference>
<feature type="domain" description="Amine oxidase" evidence="3">
    <location>
        <begin position="47"/>
        <end position="121"/>
    </location>
</feature>
<organism evidence="4 5">
    <name type="scientific">Cryobacterium mannosilyticum</name>
    <dbReference type="NCBI Taxonomy" id="1259190"/>
    <lineage>
        <taxon>Bacteria</taxon>
        <taxon>Bacillati</taxon>
        <taxon>Actinomycetota</taxon>
        <taxon>Actinomycetes</taxon>
        <taxon>Micrococcales</taxon>
        <taxon>Microbacteriaceae</taxon>
        <taxon>Cryobacterium</taxon>
    </lineage>
</organism>
<evidence type="ECO:0000256" key="2">
    <source>
        <dbReference type="SAM" id="SignalP"/>
    </source>
</evidence>
<name>A0A4R8WFG4_9MICO</name>
<dbReference type="AlphaFoldDB" id="A0A4R8WFG4"/>
<gene>
    <name evidence="4" type="ORF">E3O32_00905</name>
</gene>
<evidence type="ECO:0000256" key="1">
    <source>
        <dbReference type="SAM" id="MobiDB-lite"/>
    </source>
</evidence>
<feature type="chain" id="PRO_5039401181" evidence="2">
    <location>
        <begin position="26"/>
        <end position="477"/>
    </location>
</feature>
<reference evidence="4 5" key="1">
    <citation type="submission" date="2019-03" db="EMBL/GenBank/DDBJ databases">
        <title>Genomics of glacier-inhabiting Cryobacterium strains.</title>
        <authorList>
            <person name="Liu Q."/>
            <person name="Xin Y.-H."/>
        </authorList>
    </citation>
    <scope>NUCLEOTIDE SEQUENCE [LARGE SCALE GENOMIC DNA]</scope>
    <source>
        <strain evidence="4 5">RHLT2-21</strain>
    </source>
</reference>
<protein>
    <submittedName>
        <fullName evidence="4">FAD-dependent oxidoreductase</fullName>
    </submittedName>
</protein>
<evidence type="ECO:0000313" key="5">
    <source>
        <dbReference type="Proteomes" id="UP000297643"/>
    </source>
</evidence>
<dbReference type="InterPro" id="IPR002937">
    <property type="entry name" value="Amino_oxidase"/>
</dbReference>
<sequence>MVTAMKRRTFLIGSVSGLSVLALTACVPPSPTPSSTLTPKPSPTASLVPKPAMMRRTSWSADPFARGSFSFPAVGATPEQRDALSKPVQDRLFFAGEATSPDFPGTVQGARESGLRAAREVGAAATAGERIAVIGAGIAGLSAARALQDAGFDVVVVEARDRIGGRINTVSDKKWPFPIELGPSFVRHSGQTSLDEELIRLGVATAPFGRTVETRTPAGLVVPVPDIGPQAVAAALAWAVDQPADVSIARALADSGASKLSTTDADTGISDTDWLDHEIAAVLDLNAGASVDLQSAWYTSTVLGADDDRIVLGGFSTLVTDAAAGIDLLDSSVVTRLAYSDEGVSLRLGNGESLGADRVVVTIPLGVLKTKVMEFAPPLPFAHRGAIAALGVGTLDKIWLQFDQPFWDTEAPLWTTVGGDGDFKVWINMVPLTGEPVLMGLVAAESALRLAEVDDDEFLAAALASLEPFLAPAPTPK</sequence>
<feature type="domain" description="Amine oxidase" evidence="3">
    <location>
        <begin position="138"/>
        <end position="474"/>
    </location>
</feature>
<evidence type="ECO:0000259" key="3">
    <source>
        <dbReference type="Pfam" id="PF01593"/>
    </source>
</evidence>
<evidence type="ECO:0000313" key="4">
    <source>
        <dbReference type="EMBL" id="TFC07736.1"/>
    </source>
</evidence>
<dbReference type="Pfam" id="PF01593">
    <property type="entry name" value="Amino_oxidase"/>
    <property type="match status" value="2"/>
</dbReference>
<dbReference type="EMBL" id="SOFM01000004">
    <property type="protein sequence ID" value="TFC07736.1"/>
    <property type="molecule type" value="Genomic_DNA"/>
</dbReference>
<keyword evidence="5" id="KW-1185">Reference proteome</keyword>
<dbReference type="InterPro" id="IPR050281">
    <property type="entry name" value="Flavin_monoamine_oxidase"/>
</dbReference>
<dbReference type="InterPro" id="IPR036188">
    <property type="entry name" value="FAD/NAD-bd_sf"/>
</dbReference>
<keyword evidence="2" id="KW-0732">Signal</keyword>
<dbReference type="SUPFAM" id="SSF54373">
    <property type="entry name" value="FAD-linked reductases, C-terminal domain"/>
    <property type="match status" value="1"/>
</dbReference>
<dbReference type="PANTHER" id="PTHR10742">
    <property type="entry name" value="FLAVIN MONOAMINE OXIDASE"/>
    <property type="match status" value="1"/>
</dbReference>
<dbReference type="Gene3D" id="3.50.50.60">
    <property type="entry name" value="FAD/NAD(P)-binding domain"/>
    <property type="match status" value="2"/>
</dbReference>
<dbReference type="SUPFAM" id="SSF51905">
    <property type="entry name" value="FAD/NAD(P)-binding domain"/>
    <property type="match status" value="2"/>
</dbReference>
<proteinExistence type="predicted"/>
<accession>A0A4R8WFG4</accession>
<feature type="signal peptide" evidence="2">
    <location>
        <begin position="1"/>
        <end position="25"/>
    </location>
</feature>
<dbReference type="Proteomes" id="UP000297643">
    <property type="component" value="Unassembled WGS sequence"/>
</dbReference>
<comment type="caution">
    <text evidence="4">The sequence shown here is derived from an EMBL/GenBank/DDBJ whole genome shotgun (WGS) entry which is preliminary data.</text>
</comment>